<comment type="caution">
    <text evidence="1">The sequence shown here is derived from an EMBL/GenBank/DDBJ whole genome shotgun (WGS) entry which is preliminary data.</text>
</comment>
<evidence type="ECO:0000313" key="1">
    <source>
        <dbReference type="EMBL" id="KAK7274563.1"/>
    </source>
</evidence>
<sequence length="72" mass="8688">MHAKNMQQVDFQIKTLVHPFLVFQGGKKRSSFYYDLWNIKYLSKFKWDDLNEELAFKRAVWGAKTSFRTFCC</sequence>
<dbReference type="GO" id="GO:0000447">
    <property type="term" value="P:endonucleolytic cleavage in ITS1 to separate SSU-rRNA from 5.8S rRNA and LSU-rRNA from tricistronic rRNA transcript (SSU-rRNA, 5.8S rRNA, LSU-rRNA)"/>
    <property type="evidence" value="ECO:0007669"/>
    <property type="project" value="TreeGrafter"/>
</dbReference>
<proteinExistence type="predicted"/>
<dbReference type="GO" id="GO:0003723">
    <property type="term" value="F:RNA binding"/>
    <property type="evidence" value="ECO:0007669"/>
    <property type="project" value="TreeGrafter"/>
</dbReference>
<keyword evidence="2" id="KW-1185">Reference proteome</keyword>
<dbReference type="EMBL" id="JAYWIO010000003">
    <property type="protein sequence ID" value="KAK7274563.1"/>
    <property type="molecule type" value="Genomic_DNA"/>
</dbReference>
<dbReference type="GO" id="GO:0034462">
    <property type="term" value="P:small-subunit processome assembly"/>
    <property type="evidence" value="ECO:0007669"/>
    <property type="project" value="TreeGrafter"/>
</dbReference>
<protein>
    <submittedName>
        <fullName evidence="1">Uncharacterized protein</fullName>
    </submittedName>
</protein>
<organism evidence="1 2">
    <name type="scientific">Crotalaria pallida</name>
    <name type="common">Smooth rattlebox</name>
    <name type="synonym">Crotalaria striata</name>
    <dbReference type="NCBI Taxonomy" id="3830"/>
    <lineage>
        <taxon>Eukaryota</taxon>
        <taxon>Viridiplantae</taxon>
        <taxon>Streptophyta</taxon>
        <taxon>Embryophyta</taxon>
        <taxon>Tracheophyta</taxon>
        <taxon>Spermatophyta</taxon>
        <taxon>Magnoliopsida</taxon>
        <taxon>eudicotyledons</taxon>
        <taxon>Gunneridae</taxon>
        <taxon>Pentapetalae</taxon>
        <taxon>rosids</taxon>
        <taxon>fabids</taxon>
        <taxon>Fabales</taxon>
        <taxon>Fabaceae</taxon>
        <taxon>Papilionoideae</taxon>
        <taxon>50 kb inversion clade</taxon>
        <taxon>genistoids sensu lato</taxon>
        <taxon>core genistoids</taxon>
        <taxon>Crotalarieae</taxon>
        <taxon>Crotalaria</taxon>
    </lineage>
</organism>
<accession>A0AAN9FM86</accession>
<dbReference type="AlphaFoldDB" id="A0AAN9FM86"/>
<evidence type="ECO:0000313" key="2">
    <source>
        <dbReference type="Proteomes" id="UP001372338"/>
    </source>
</evidence>
<dbReference type="GO" id="GO:0000480">
    <property type="term" value="P:endonucleolytic cleavage in 5'-ETS of tricistronic rRNA transcript (SSU-rRNA, 5.8S rRNA, LSU-rRNA)"/>
    <property type="evidence" value="ECO:0007669"/>
    <property type="project" value="TreeGrafter"/>
</dbReference>
<reference evidence="1 2" key="1">
    <citation type="submission" date="2024-01" db="EMBL/GenBank/DDBJ databases">
        <title>The genomes of 5 underutilized Papilionoideae crops provide insights into root nodulation and disease resistanc.</title>
        <authorList>
            <person name="Yuan L."/>
        </authorList>
    </citation>
    <scope>NUCLEOTIDE SEQUENCE [LARGE SCALE GENOMIC DNA]</scope>
    <source>
        <strain evidence="1">ZHUSHIDOU_FW_LH</strain>
        <tissue evidence="1">Leaf</tissue>
    </source>
</reference>
<dbReference type="PANTHER" id="PTHR12311">
    <property type="entry name" value="ACTIVATOR OF BASAL TRANSCRIPTION 1"/>
    <property type="match status" value="1"/>
</dbReference>
<dbReference type="InterPro" id="IPR039119">
    <property type="entry name" value="ABT1/Esf2"/>
</dbReference>
<name>A0AAN9FM86_CROPI</name>
<gene>
    <name evidence="1" type="ORF">RIF29_15659</name>
</gene>
<dbReference type="GO" id="GO:0005730">
    <property type="term" value="C:nucleolus"/>
    <property type="evidence" value="ECO:0007669"/>
    <property type="project" value="TreeGrafter"/>
</dbReference>
<dbReference type="GO" id="GO:0000472">
    <property type="term" value="P:endonucleolytic cleavage to generate mature 5'-end of SSU-rRNA from (SSU-rRNA, 5.8S rRNA, LSU-rRNA)"/>
    <property type="evidence" value="ECO:0007669"/>
    <property type="project" value="TreeGrafter"/>
</dbReference>
<dbReference type="PANTHER" id="PTHR12311:SF7">
    <property type="entry name" value="ACTIVATOR OF BASAL TRANSCRIPTION 1"/>
    <property type="match status" value="1"/>
</dbReference>
<dbReference type="Proteomes" id="UP001372338">
    <property type="component" value="Unassembled WGS sequence"/>
</dbReference>